<dbReference type="RefSeq" id="WP_026814386.1">
    <property type="nucleotide sequence ID" value="NZ_BMWP01000027.1"/>
</dbReference>
<evidence type="ECO:0000259" key="8">
    <source>
        <dbReference type="Pfam" id="PF02308"/>
    </source>
</evidence>
<feature type="domain" description="MgtC/SapB/SrpB/YhiD N-terminal" evidence="8">
    <location>
        <begin position="18"/>
        <end position="137"/>
    </location>
</feature>
<evidence type="ECO:0000313" key="10">
    <source>
        <dbReference type="Proteomes" id="UP000634668"/>
    </source>
</evidence>
<feature type="transmembrane region" description="Helical" evidence="7">
    <location>
        <begin position="42"/>
        <end position="60"/>
    </location>
</feature>
<dbReference type="PANTHER" id="PTHR33778:SF3">
    <property type="entry name" value="PROTEIN MGTC"/>
    <property type="match status" value="1"/>
</dbReference>
<dbReference type="GO" id="GO:0005886">
    <property type="term" value="C:plasma membrane"/>
    <property type="evidence" value="ECO:0007669"/>
    <property type="project" value="UniProtKB-SubCell"/>
</dbReference>
<feature type="transmembrane region" description="Helical" evidence="7">
    <location>
        <begin position="72"/>
        <end position="89"/>
    </location>
</feature>
<accession>A0A918MP53</accession>
<evidence type="ECO:0000256" key="4">
    <source>
        <dbReference type="ARBA" id="ARBA00022692"/>
    </source>
</evidence>
<keyword evidence="3" id="KW-1003">Cell membrane</keyword>
<dbReference type="PRINTS" id="PR01837">
    <property type="entry name" value="MGTCSAPBPROT"/>
</dbReference>
<sequence length="148" mass="15763">MLEVDTYNEVLQFSLKIGVAMVSGLLIGLEREFKGKHAGLKTNTLVSIGAAVFVLISLRYQGEPNVDITRVLSQVIIGIGFLGGGVILQKENKVKGLTTAATVWCSAGTGCLAATGMFMELAILTILVVLINIGFGYIDSNIETIKED</sequence>
<evidence type="ECO:0000313" key="9">
    <source>
        <dbReference type="EMBL" id="GGW45410.1"/>
    </source>
</evidence>
<evidence type="ECO:0000256" key="7">
    <source>
        <dbReference type="SAM" id="Phobius"/>
    </source>
</evidence>
<name>A0A918MP53_9FLAO</name>
<comment type="caution">
    <text evidence="9">The sequence shown here is derived from an EMBL/GenBank/DDBJ whole genome shotgun (WGS) entry which is preliminary data.</text>
</comment>
<evidence type="ECO:0000256" key="6">
    <source>
        <dbReference type="ARBA" id="ARBA00023136"/>
    </source>
</evidence>
<proteinExistence type="inferred from homology"/>
<keyword evidence="5 7" id="KW-1133">Transmembrane helix</keyword>
<dbReference type="InterPro" id="IPR049177">
    <property type="entry name" value="MgtC_SapB_SrpB_YhiD_N"/>
</dbReference>
<organism evidence="9 10">
    <name type="scientific">Arenibacter certesii</name>
    <dbReference type="NCBI Taxonomy" id="228955"/>
    <lineage>
        <taxon>Bacteria</taxon>
        <taxon>Pseudomonadati</taxon>
        <taxon>Bacteroidota</taxon>
        <taxon>Flavobacteriia</taxon>
        <taxon>Flavobacteriales</taxon>
        <taxon>Flavobacteriaceae</taxon>
        <taxon>Arenibacter</taxon>
    </lineage>
</organism>
<feature type="transmembrane region" description="Helical" evidence="7">
    <location>
        <begin position="12"/>
        <end position="30"/>
    </location>
</feature>
<dbReference type="AlphaFoldDB" id="A0A918MP53"/>
<dbReference type="PANTHER" id="PTHR33778">
    <property type="entry name" value="PROTEIN MGTC"/>
    <property type="match status" value="1"/>
</dbReference>
<reference evidence="9" key="2">
    <citation type="submission" date="2020-09" db="EMBL/GenBank/DDBJ databases">
        <authorList>
            <person name="Sun Q."/>
            <person name="Kim S."/>
        </authorList>
    </citation>
    <scope>NUCLEOTIDE SEQUENCE</scope>
    <source>
        <strain evidence="9">KCTC 12113</strain>
    </source>
</reference>
<evidence type="ECO:0000256" key="5">
    <source>
        <dbReference type="ARBA" id="ARBA00022989"/>
    </source>
</evidence>
<keyword evidence="6 7" id="KW-0472">Membrane</keyword>
<keyword evidence="4 7" id="KW-0812">Transmembrane</keyword>
<protein>
    <recommendedName>
        <fullName evidence="8">MgtC/SapB/SrpB/YhiD N-terminal domain-containing protein</fullName>
    </recommendedName>
</protein>
<comment type="similarity">
    <text evidence="2">Belongs to the MgtC/SapB family.</text>
</comment>
<evidence type="ECO:0000256" key="1">
    <source>
        <dbReference type="ARBA" id="ARBA00004651"/>
    </source>
</evidence>
<evidence type="ECO:0000256" key="2">
    <source>
        <dbReference type="ARBA" id="ARBA00009298"/>
    </source>
</evidence>
<dbReference type="InterPro" id="IPR003416">
    <property type="entry name" value="MgtC/SapB/SrpB/YhiD_fam"/>
</dbReference>
<dbReference type="EMBL" id="BMWP01000027">
    <property type="protein sequence ID" value="GGW45410.1"/>
    <property type="molecule type" value="Genomic_DNA"/>
</dbReference>
<evidence type="ECO:0000256" key="3">
    <source>
        <dbReference type="ARBA" id="ARBA00022475"/>
    </source>
</evidence>
<dbReference type="Pfam" id="PF02308">
    <property type="entry name" value="MgtC"/>
    <property type="match status" value="1"/>
</dbReference>
<comment type="subcellular location">
    <subcellularLocation>
        <location evidence="1">Cell membrane</location>
        <topology evidence="1">Multi-pass membrane protein</topology>
    </subcellularLocation>
</comment>
<gene>
    <name evidence="9" type="ORF">GCM10007383_32230</name>
</gene>
<keyword evidence="10" id="KW-1185">Reference proteome</keyword>
<reference evidence="9" key="1">
    <citation type="journal article" date="2014" name="Int. J. Syst. Evol. Microbiol.">
        <title>Complete genome sequence of Corynebacterium casei LMG S-19264T (=DSM 44701T), isolated from a smear-ripened cheese.</title>
        <authorList>
            <consortium name="US DOE Joint Genome Institute (JGI-PGF)"/>
            <person name="Walter F."/>
            <person name="Albersmeier A."/>
            <person name="Kalinowski J."/>
            <person name="Ruckert C."/>
        </authorList>
    </citation>
    <scope>NUCLEOTIDE SEQUENCE</scope>
    <source>
        <strain evidence="9">KCTC 12113</strain>
    </source>
</reference>
<dbReference type="Proteomes" id="UP000634668">
    <property type="component" value="Unassembled WGS sequence"/>
</dbReference>